<evidence type="ECO:0000256" key="7">
    <source>
        <dbReference type="ARBA" id="ARBA00022989"/>
    </source>
</evidence>
<dbReference type="Pfam" id="PF00664">
    <property type="entry name" value="ABC_membrane"/>
    <property type="match status" value="2"/>
</dbReference>
<dbReference type="PANTHER" id="PTHR24223">
    <property type="entry name" value="ATP-BINDING CASSETTE SUB-FAMILY C"/>
    <property type="match status" value="1"/>
</dbReference>
<keyword evidence="6" id="KW-0067">ATP-binding</keyword>
<dbReference type="Proteomes" id="UP000717515">
    <property type="component" value="Unassembled WGS sequence"/>
</dbReference>
<evidence type="ECO:0008006" key="15">
    <source>
        <dbReference type="Google" id="ProtNLM"/>
    </source>
</evidence>
<feature type="domain" description="ABC transporter" evidence="11">
    <location>
        <begin position="714"/>
        <end position="950"/>
    </location>
</feature>
<evidence type="ECO:0000256" key="2">
    <source>
        <dbReference type="ARBA" id="ARBA00022448"/>
    </source>
</evidence>
<accession>A0A9P8A4W2</accession>
<feature type="domain" description="ABC transmembrane type-1" evidence="12">
    <location>
        <begin position="983"/>
        <end position="1247"/>
    </location>
</feature>
<dbReference type="FunFam" id="1.20.1560.10:FF:000013">
    <property type="entry name" value="ABC transporter C family member 2"/>
    <property type="match status" value="1"/>
</dbReference>
<evidence type="ECO:0000256" key="6">
    <source>
        <dbReference type="ARBA" id="ARBA00022840"/>
    </source>
</evidence>
<feature type="transmembrane region" description="Helical" evidence="10">
    <location>
        <begin position="1009"/>
        <end position="1030"/>
    </location>
</feature>
<feature type="region of interest" description="Disordered" evidence="9">
    <location>
        <begin position="660"/>
        <end position="725"/>
    </location>
</feature>
<feature type="transmembrane region" description="Helical" evidence="10">
    <location>
        <begin position="454"/>
        <end position="474"/>
    </location>
</feature>
<evidence type="ECO:0000256" key="9">
    <source>
        <dbReference type="SAM" id="MobiDB-lite"/>
    </source>
</evidence>
<feature type="transmembrane region" description="Helical" evidence="10">
    <location>
        <begin position="352"/>
        <end position="371"/>
    </location>
</feature>
<dbReference type="Pfam" id="PF00005">
    <property type="entry name" value="ABC_tran"/>
    <property type="match status" value="1"/>
</dbReference>
<evidence type="ECO:0000256" key="1">
    <source>
        <dbReference type="ARBA" id="ARBA00004141"/>
    </source>
</evidence>
<comment type="subcellular location">
    <subcellularLocation>
        <location evidence="1">Membrane</location>
        <topology evidence="1">Multi-pass membrane protein</topology>
    </subcellularLocation>
</comment>
<dbReference type="InterPro" id="IPR044726">
    <property type="entry name" value="ABCC_6TM_D2"/>
</dbReference>
<feature type="transmembrane region" description="Helical" evidence="10">
    <location>
        <begin position="157"/>
        <end position="176"/>
    </location>
</feature>
<feature type="non-terminal residue" evidence="13">
    <location>
        <position position="1"/>
    </location>
</feature>
<dbReference type="Gene3D" id="3.40.50.300">
    <property type="entry name" value="P-loop containing nucleotide triphosphate hydrolases"/>
    <property type="match status" value="2"/>
</dbReference>
<dbReference type="SUPFAM" id="SSF90123">
    <property type="entry name" value="ABC transporter transmembrane region"/>
    <property type="match status" value="2"/>
</dbReference>
<keyword evidence="8 10" id="KW-0472">Membrane</keyword>
<dbReference type="InterPro" id="IPR050173">
    <property type="entry name" value="ABC_transporter_C-like"/>
</dbReference>
<feature type="transmembrane region" description="Helical" evidence="10">
    <location>
        <begin position="1104"/>
        <end position="1126"/>
    </location>
</feature>
<feature type="transmembrane region" description="Helical" evidence="10">
    <location>
        <begin position="24"/>
        <end position="42"/>
    </location>
</feature>
<evidence type="ECO:0000256" key="10">
    <source>
        <dbReference type="SAM" id="Phobius"/>
    </source>
</evidence>
<comment type="caution">
    <text evidence="13">The sequence shown here is derived from an EMBL/GenBank/DDBJ whole genome shotgun (WGS) entry which is preliminary data.</text>
</comment>
<gene>
    <name evidence="13" type="ORF">KVV02_000827</name>
</gene>
<reference evidence="13" key="1">
    <citation type="submission" date="2021-07" db="EMBL/GenBank/DDBJ databases">
        <title>Draft genome of Mortierella alpina, strain LL118, isolated from an aspen leaf litter sample.</title>
        <authorList>
            <person name="Yang S."/>
            <person name="Vinatzer B.A."/>
        </authorList>
    </citation>
    <scope>NUCLEOTIDE SEQUENCE</scope>
    <source>
        <strain evidence="13">LL118</strain>
    </source>
</reference>
<feature type="transmembrane region" description="Helical" evidence="10">
    <location>
        <begin position="532"/>
        <end position="561"/>
    </location>
</feature>
<feature type="transmembrane region" description="Helical" evidence="10">
    <location>
        <begin position="297"/>
        <end position="321"/>
    </location>
</feature>
<evidence type="ECO:0000313" key="14">
    <source>
        <dbReference type="Proteomes" id="UP000717515"/>
    </source>
</evidence>
<dbReference type="InterPro" id="IPR027417">
    <property type="entry name" value="P-loop_NTPase"/>
</dbReference>
<feature type="domain" description="ABC transmembrane type-1" evidence="12">
    <location>
        <begin position="324"/>
        <end position="599"/>
    </location>
</feature>
<protein>
    <recommendedName>
        <fullName evidence="15">ABC transmembrane type-1 domain-containing protein</fullName>
    </recommendedName>
</protein>
<evidence type="ECO:0000256" key="3">
    <source>
        <dbReference type="ARBA" id="ARBA00022692"/>
    </source>
</evidence>
<feature type="transmembrane region" description="Helical" evidence="10">
    <location>
        <begin position="1192"/>
        <end position="1210"/>
    </location>
</feature>
<dbReference type="GO" id="GO:0005524">
    <property type="term" value="F:ATP binding"/>
    <property type="evidence" value="ECO:0007669"/>
    <property type="project" value="UniProtKB-KW"/>
</dbReference>
<dbReference type="Pfam" id="PF24357">
    <property type="entry name" value="TMD0_ABC"/>
    <property type="match status" value="1"/>
</dbReference>
<dbReference type="Gene3D" id="1.20.1560.10">
    <property type="entry name" value="ABC transporter type 1, transmembrane domain"/>
    <property type="match status" value="2"/>
</dbReference>
<feature type="region of interest" description="Disordered" evidence="9">
    <location>
        <begin position="892"/>
        <end position="923"/>
    </location>
</feature>
<dbReference type="GO" id="GO:0016887">
    <property type="term" value="F:ATP hydrolysis activity"/>
    <property type="evidence" value="ECO:0007669"/>
    <property type="project" value="InterPro"/>
</dbReference>
<evidence type="ECO:0000259" key="12">
    <source>
        <dbReference type="PROSITE" id="PS50929"/>
    </source>
</evidence>
<dbReference type="InterPro" id="IPR011527">
    <property type="entry name" value="ABC1_TM_dom"/>
</dbReference>
<sequence length="1320" mass="146790">MPFCDTEGWHVFSQRRDMDFTQCFQDSVLTIVPSIVLFIAFSPRLHKVAGKGRLVGVKANATFYIKMLGVAAAIAIQLGLLIETVSQDEYPSSSLLSTILYLVALACAAVLHWFEFFNMPNPSPSLVVFWLCTALISIFPTRSHIQESPNGLSSTLPALKLAFTIVSVLVFALENIPKPQRSTLVRPNVTPPVQDNPSPEPNANFFKRITFFWLLPLLLKGKKKALRMEDVWSLHPKLLSYPLYLTTRAKMDAHEAIVAHQLEEEEAAAAAAGIHAGDEKHTRATKLGRSRINLAKVVLGTVGYGIMTAIIPRLFYIAALYMRPQLFSKLIAFGTSYSAEERAKGTIPQEPWIGFGLLIAVFASATLSSLFDAQYTNICFNCGLKARGVLVNLIYRKSLRLSTTNKQEGMGAIVNHMSTDVDKVVATFLVVHYSWSSVVEIIIAAWMLYDEVQYAMFASLGVIVLVLAISAGVSPKIGQRQKAMMQFSDQRMKLINELVTYIKSIKLYTWESYFTNKITNIRSLQLRELRMFYSWITLLSTFLNMIGPFSIFATLSIYTLVASADAPLDIERIFTAITLINMLEGPVGLINQSLSVIVGGKVAYDRLQHFFNSEEIDDENVIRNDDKDASEFAYEIDQGTFGWYTPEAIDAAVEKRENEAKAKAAQEAKANTSSKKTAVDPMGRASESASTLDEKLAKDKLKTTTEESDTSSSVESTPNITRDSMGPIMHNINLRIKRGNLTAVVGRVGEGKSSLVGALLGEMHKYTGSVRSYGSLAYVAQSAWILNDSVRNNILFGRPYDKERYINVVKSCALAPDFKMLINGDSTVIGEKADQIVVVKQGCISQDGRYSDLIQNEVGDLYRLIQESKFVATKDDSSENEEDLDAEIDSVIEESDENNNSGAQRPDGPVKRPTYRRAKSSAVADEDFDEVEEKDEVNDEVKSEGRVGWAVYKFYILQLGSVGLTLFGVVAAIYLTVEINMELWLQRWGKQVYVPVEEQKPTSFWVMSYFGFVISLALLLAFTIANFMIFMARKASKGLHASMLGPLARSPMSFFDVTSSGKIVNRFAHDMTAVDIDLPLHFLNLIFISLMACTTFAFCIAASYYFAIVLVPIGYIYSVLGGFYLVSSRELKRLDSAARSPIYAHFGETLSGLVTIRAFSESHRFTTQATTLLDRSQQTSYLTNATTRWLQIMLDMVSVLIMSLVALLAIVQRDSVNQGIFAIVLSKITSLTLIMTRIMTTACLIETGIVSVERVREYSQLPSEARDIIPDSKTDENWPQQGEIAFKNYSTRYRDGLDLVLRNLSVTVKGGERIGIVGRT</sequence>
<dbReference type="InterPro" id="IPR003439">
    <property type="entry name" value="ABC_transporter-like_ATP-bd"/>
</dbReference>
<evidence type="ECO:0000256" key="8">
    <source>
        <dbReference type="ARBA" id="ARBA00023136"/>
    </source>
</evidence>
<dbReference type="InterPro" id="IPR044746">
    <property type="entry name" value="ABCC_6TM_D1"/>
</dbReference>
<keyword evidence="4" id="KW-0677">Repeat</keyword>
<feature type="transmembrane region" description="Helical" evidence="10">
    <location>
        <begin position="1078"/>
        <end position="1098"/>
    </location>
</feature>
<feature type="transmembrane region" description="Helical" evidence="10">
    <location>
        <begin position="126"/>
        <end position="145"/>
    </location>
</feature>
<evidence type="ECO:0000313" key="13">
    <source>
        <dbReference type="EMBL" id="KAG9323465.1"/>
    </source>
</evidence>
<evidence type="ECO:0000259" key="11">
    <source>
        <dbReference type="PROSITE" id="PS50893"/>
    </source>
</evidence>
<dbReference type="SUPFAM" id="SSF52540">
    <property type="entry name" value="P-loop containing nucleoside triphosphate hydrolases"/>
    <property type="match status" value="2"/>
</dbReference>
<feature type="transmembrane region" description="Helical" evidence="10">
    <location>
        <begin position="954"/>
        <end position="977"/>
    </location>
</feature>
<dbReference type="CDD" id="cd18580">
    <property type="entry name" value="ABC_6TM_ABCC_D2"/>
    <property type="match status" value="1"/>
</dbReference>
<organism evidence="13 14">
    <name type="scientific">Mortierella alpina</name>
    <name type="common">Oleaginous fungus</name>
    <name type="synonym">Mortierella renispora</name>
    <dbReference type="NCBI Taxonomy" id="64518"/>
    <lineage>
        <taxon>Eukaryota</taxon>
        <taxon>Fungi</taxon>
        <taxon>Fungi incertae sedis</taxon>
        <taxon>Mucoromycota</taxon>
        <taxon>Mortierellomycotina</taxon>
        <taxon>Mortierellomycetes</taxon>
        <taxon>Mortierellales</taxon>
        <taxon>Mortierellaceae</taxon>
        <taxon>Mortierella</taxon>
    </lineage>
</organism>
<keyword evidence="2" id="KW-0813">Transport</keyword>
<keyword evidence="5" id="KW-0547">Nucleotide-binding</keyword>
<feature type="transmembrane region" description="Helical" evidence="10">
    <location>
        <begin position="63"/>
        <end position="82"/>
    </location>
</feature>
<proteinExistence type="predicted"/>
<dbReference type="PROSITE" id="PS50893">
    <property type="entry name" value="ABC_TRANSPORTER_2"/>
    <property type="match status" value="1"/>
</dbReference>
<feature type="compositionally biased region" description="Basic and acidic residues" evidence="9">
    <location>
        <begin position="692"/>
        <end position="705"/>
    </location>
</feature>
<dbReference type="PROSITE" id="PS50929">
    <property type="entry name" value="ABC_TM1F"/>
    <property type="match status" value="2"/>
</dbReference>
<dbReference type="CDD" id="cd18579">
    <property type="entry name" value="ABC_6TM_ABCC_D1"/>
    <property type="match status" value="1"/>
</dbReference>
<evidence type="ECO:0000256" key="4">
    <source>
        <dbReference type="ARBA" id="ARBA00022737"/>
    </source>
</evidence>
<name>A0A9P8A4W2_MORAP</name>
<dbReference type="GO" id="GO:0140359">
    <property type="term" value="F:ABC-type transporter activity"/>
    <property type="evidence" value="ECO:0007669"/>
    <property type="project" value="InterPro"/>
</dbReference>
<dbReference type="InterPro" id="IPR056227">
    <property type="entry name" value="TMD0_ABC"/>
</dbReference>
<feature type="transmembrane region" description="Helical" evidence="10">
    <location>
        <begin position="424"/>
        <end position="448"/>
    </location>
</feature>
<keyword evidence="3 10" id="KW-0812">Transmembrane</keyword>
<dbReference type="GO" id="GO:0016020">
    <property type="term" value="C:membrane"/>
    <property type="evidence" value="ECO:0007669"/>
    <property type="project" value="UniProtKB-SubCell"/>
</dbReference>
<keyword evidence="7 10" id="KW-1133">Transmembrane helix</keyword>
<feature type="transmembrane region" description="Helical" evidence="10">
    <location>
        <begin position="94"/>
        <end position="114"/>
    </location>
</feature>
<dbReference type="EMBL" id="JAIFTL010000100">
    <property type="protein sequence ID" value="KAG9323465.1"/>
    <property type="molecule type" value="Genomic_DNA"/>
</dbReference>
<evidence type="ECO:0000256" key="5">
    <source>
        <dbReference type="ARBA" id="ARBA00022741"/>
    </source>
</evidence>
<dbReference type="InterPro" id="IPR036640">
    <property type="entry name" value="ABC1_TM_sf"/>
</dbReference>